<gene>
    <name evidence="3" type="ORF">NUW87_04145</name>
</gene>
<protein>
    <recommendedName>
        <fullName evidence="5">EcsC protein family protein</fullName>
    </recommendedName>
</protein>
<evidence type="ECO:0008006" key="5">
    <source>
        <dbReference type="Google" id="ProtNLM"/>
    </source>
</evidence>
<accession>A0A9Q4IGQ2</accession>
<keyword evidence="2" id="KW-1133">Transmembrane helix</keyword>
<evidence type="ECO:0000313" key="4">
    <source>
        <dbReference type="Proteomes" id="UP001071110"/>
    </source>
</evidence>
<dbReference type="AlphaFoldDB" id="A0A9Q4IGQ2"/>
<name>A0A9Q4IGQ2_9CORY</name>
<reference evidence="3" key="1">
    <citation type="submission" date="2022-08" db="EMBL/GenBank/DDBJ databases">
        <title>Corynebacterium sp. nov., isolated from clinical breast specimens.</title>
        <authorList>
            <person name="Zhang T."/>
        </authorList>
    </citation>
    <scope>NUCLEOTIDE SEQUENCE</scope>
    <source>
        <strain evidence="3">CCUG 57942</strain>
    </source>
</reference>
<evidence type="ECO:0000256" key="2">
    <source>
        <dbReference type="SAM" id="Phobius"/>
    </source>
</evidence>
<comment type="caution">
    <text evidence="3">The sequence shown here is derived from an EMBL/GenBank/DDBJ whole genome shotgun (WGS) entry which is preliminary data.</text>
</comment>
<sequence>MFGTKKKSEDLAVRQEIEEALREDPTQLEKDAGPLGRAFIGAVDKAVQLQTSTIRTYVDWLRRQNPDATPAEIQKLMDKHLKNTVTGTGAGVGAAAAVPGIGLFSGAAAVAGESVLFLDLAAFYAVASAYLRGEDVSDPERRRALVLSLLMGTKGLAIVDAMLGDDAGKIPGKSTLAKFSGPTLANTNNVLERIAMRSMRKTLRRAWLGKLMPLGIGAIAGTTANRKLADGVIGNVQSGLGAVPAGFANPLPEKDNDGDDEDGKGLSLNPKEFAAWVLRQFKDDKNEKDDKKDGSDN</sequence>
<dbReference type="RefSeq" id="WP_269027318.1">
    <property type="nucleotide sequence ID" value="NZ_BAABDP010000004.1"/>
</dbReference>
<evidence type="ECO:0000313" key="3">
    <source>
        <dbReference type="EMBL" id="MCZ2220563.1"/>
    </source>
</evidence>
<keyword evidence="4" id="KW-1185">Reference proteome</keyword>
<feature type="transmembrane region" description="Helical" evidence="2">
    <location>
        <begin position="85"/>
        <end position="109"/>
    </location>
</feature>
<feature type="region of interest" description="Disordered" evidence="1">
    <location>
        <begin position="244"/>
        <end position="267"/>
    </location>
</feature>
<organism evidence="3 4">
    <name type="scientific">Corynebacterium pilbarense</name>
    <dbReference type="NCBI Taxonomy" id="1288393"/>
    <lineage>
        <taxon>Bacteria</taxon>
        <taxon>Bacillati</taxon>
        <taxon>Actinomycetota</taxon>
        <taxon>Actinomycetes</taxon>
        <taxon>Mycobacteriales</taxon>
        <taxon>Corynebacteriaceae</taxon>
        <taxon>Corynebacterium</taxon>
    </lineage>
</organism>
<keyword evidence="2" id="KW-0472">Membrane</keyword>
<proteinExistence type="predicted"/>
<evidence type="ECO:0000256" key="1">
    <source>
        <dbReference type="SAM" id="MobiDB-lite"/>
    </source>
</evidence>
<dbReference type="Proteomes" id="UP001071110">
    <property type="component" value="Unassembled WGS sequence"/>
</dbReference>
<dbReference type="EMBL" id="JANRML010000003">
    <property type="protein sequence ID" value="MCZ2220563.1"/>
    <property type="molecule type" value="Genomic_DNA"/>
</dbReference>
<keyword evidence="2" id="KW-0812">Transmembrane</keyword>